<dbReference type="InterPro" id="IPR007138">
    <property type="entry name" value="ABM_dom"/>
</dbReference>
<dbReference type="InterPro" id="IPR011008">
    <property type="entry name" value="Dimeric_a/b-barrel"/>
</dbReference>
<evidence type="ECO:0000259" key="4">
    <source>
        <dbReference type="PROSITE" id="PS51725"/>
    </source>
</evidence>
<evidence type="ECO:0000256" key="1">
    <source>
        <dbReference type="ARBA" id="ARBA00009267"/>
    </source>
</evidence>
<reference evidence="5" key="1">
    <citation type="submission" date="2022-05" db="EMBL/GenBank/DDBJ databases">
        <title>Comparative genomics of Staphylococcus equorum isolates.</title>
        <authorList>
            <person name="Luelf R.H."/>
        </authorList>
    </citation>
    <scope>NUCLEOTIDE SEQUENCE</scope>
    <source>
        <strain evidence="5">TMW 2.2497</strain>
    </source>
</reference>
<comment type="caution">
    <text evidence="5">The sequence shown here is derived from an EMBL/GenBank/DDBJ whole genome shotgun (WGS) entry which is preliminary data.</text>
</comment>
<dbReference type="GeneID" id="97226647"/>
<dbReference type="Pfam" id="PF03992">
    <property type="entry name" value="ABM"/>
    <property type="match status" value="1"/>
</dbReference>
<dbReference type="EMBL" id="JAMBQA010000003">
    <property type="protein sequence ID" value="MDG0846142.1"/>
    <property type="molecule type" value="Genomic_DNA"/>
</dbReference>
<keyword evidence="5" id="KW-0503">Monooxygenase</keyword>
<evidence type="ECO:0000256" key="3">
    <source>
        <dbReference type="ARBA" id="ARBA00032861"/>
    </source>
</evidence>
<proteinExistence type="inferred from homology"/>
<evidence type="ECO:0000313" key="5">
    <source>
        <dbReference type="EMBL" id="MDG0846142.1"/>
    </source>
</evidence>
<keyword evidence="6" id="KW-1185">Reference proteome</keyword>
<dbReference type="Proteomes" id="UP001152422">
    <property type="component" value="Unassembled WGS sequence"/>
</dbReference>
<dbReference type="Gene3D" id="3.30.70.100">
    <property type="match status" value="1"/>
</dbReference>
<gene>
    <name evidence="5" type="ORF">M4L89_07895</name>
</gene>
<dbReference type="PANTHER" id="PTHR34474:SF2">
    <property type="entry name" value="SIGNAL TRANSDUCTION PROTEIN TRAP"/>
    <property type="match status" value="1"/>
</dbReference>
<dbReference type="InterPro" id="IPR050404">
    <property type="entry name" value="Heme-degrading_MO"/>
</dbReference>
<name>A0A9X4LA28_9STAP</name>
<keyword evidence="5" id="KW-0560">Oxidoreductase</keyword>
<dbReference type="AlphaFoldDB" id="A0A9X4LA28"/>
<dbReference type="SUPFAM" id="SSF54909">
    <property type="entry name" value="Dimeric alpha+beta barrel"/>
    <property type="match status" value="1"/>
</dbReference>
<organism evidence="5 6">
    <name type="scientific">Staphylococcus equorum</name>
    <dbReference type="NCBI Taxonomy" id="246432"/>
    <lineage>
        <taxon>Bacteria</taxon>
        <taxon>Bacillati</taxon>
        <taxon>Bacillota</taxon>
        <taxon>Bacilli</taxon>
        <taxon>Bacillales</taxon>
        <taxon>Staphylococcaceae</taxon>
        <taxon>Staphylococcus</taxon>
    </lineage>
</organism>
<dbReference type="PANTHER" id="PTHR34474">
    <property type="entry name" value="SIGNAL TRANSDUCTION PROTEIN TRAP"/>
    <property type="match status" value="1"/>
</dbReference>
<sequence length="146" mass="17423">MIHLLKNEIHRIYLDKNNNEVTINRFNVTYHYTILEQINDLPQYGYAVLNHLYANPGLEADFERVFLNRDKHLENTEGFENLLFLKPHSTHEHHVIITFWQDEAAYKHWQESQEYKASHKNRGTKQGADKSIVNRNLSFNISLEFK</sequence>
<dbReference type="GO" id="GO:0004497">
    <property type="term" value="F:monooxygenase activity"/>
    <property type="evidence" value="ECO:0007669"/>
    <property type="project" value="UniProtKB-KW"/>
</dbReference>
<evidence type="ECO:0000256" key="2">
    <source>
        <dbReference type="ARBA" id="ARBA00018486"/>
    </source>
</evidence>
<feature type="domain" description="ABM" evidence="4">
    <location>
        <begin position="46"/>
        <end position="134"/>
    </location>
</feature>
<evidence type="ECO:0000313" key="6">
    <source>
        <dbReference type="Proteomes" id="UP001152422"/>
    </source>
</evidence>
<comment type="similarity">
    <text evidence="1">Belongs to the TRAP family.</text>
</comment>
<dbReference type="PROSITE" id="PS51725">
    <property type="entry name" value="ABM"/>
    <property type="match status" value="1"/>
</dbReference>
<accession>A0A9X4LA28</accession>
<protein>
    <recommendedName>
        <fullName evidence="2">Signal transduction protein TRAP</fullName>
    </recommendedName>
    <alternativeName>
        <fullName evidence="3">Target of RNAIII-activating protein</fullName>
    </alternativeName>
</protein>
<dbReference type="RefSeq" id="WP_230623014.1">
    <property type="nucleotide sequence ID" value="NZ_CP099990.1"/>
</dbReference>